<dbReference type="GO" id="GO:0004649">
    <property type="term" value="F:poly(ADP-ribose) glycohydrolase activity"/>
    <property type="evidence" value="ECO:0007669"/>
    <property type="project" value="InterPro"/>
</dbReference>
<dbReference type="InterPro" id="IPR007724">
    <property type="entry name" value="Poly_GlycHdrlase"/>
</dbReference>
<evidence type="ECO:0000313" key="2">
    <source>
        <dbReference type="EMBL" id="CAF3822966.1"/>
    </source>
</evidence>
<dbReference type="AlphaFoldDB" id="A0A814H8X9"/>
<dbReference type="GO" id="GO:1990966">
    <property type="term" value="P:ATP generation from poly-ADP-D-ribose"/>
    <property type="evidence" value="ECO:0007669"/>
    <property type="project" value="TreeGrafter"/>
</dbReference>
<evidence type="ECO:0000313" key="1">
    <source>
        <dbReference type="EMBL" id="CAF1006322.1"/>
    </source>
</evidence>
<dbReference type="PANTHER" id="PTHR12837:SF0">
    <property type="entry name" value="POLY(ADP-RIBOSE) GLYCOHYDROLASE"/>
    <property type="match status" value="1"/>
</dbReference>
<dbReference type="GO" id="GO:0005975">
    <property type="term" value="P:carbohydrate metabolic process"/>
    <property type="evidence" value="ECO:0007669"/>
    <property type="project" value="InterPro"/>
</dbReference>
<dbReference type="GO" id="GO:0006282">
    <property type="term" value="P:regulation of DNA repair"/>
    <property type="evidence" value="ECO:0007669"/>
    <property type="project" value="InterPro"/>
</dbReference>
<sequence length="90" mass="10292">MMMMSVGGNGSNRPAIIQLTAASQTGRSLAYLTFRDQDLVMSFYKVYEYLLNEKATVKDLCNYLQQYSTLYKKLSLFDYILQTSVSSLYS</sequence>
<accession>A0A814H8X9</accession>
<dbReference type="GO" id="GO:0005634">
    <property type="term" value="C:nucleus"/>
    <property type="evidence" value="ECO:0007669"/>
    <property type="project" value="TreeGrafter"/>
</dbReference>
<dbReference type="Proteomes" id="UP000663836">
    <property type="component" value="Unassembled WGS sequence"/>
</dbReference>
<protein>
    <submittedName>
        <fullName evidence="1">Uncharacterized protein</fullName>
    </submittedName>
</protein>
<dbReference type="GO" id="GO:0005737">
    <property type="term" value="C:cytoplasm"/>
    <property type="evidence" value="ECO:0007669"/>
    <property type="project" value="TreeGrafter"/>
</dbReference>
<gene>
    <name evidence="2" type="ORF">JBS370_LOCUS16577</name>
    <name evidence="1" type="ORF">ZHD862_LOCUS12799</name>
</gene>
<dbReference type="EMBL" id="CAJNOT010000511">
    <property type="protein sequence ID" value="CAF1006322.1"/>
    <property type="molecule type" value="Genomic_DNA"/>
</dbReference>
<dbReference type="GO" id="GO:0009225">
    <property type="term" value="P:nucleotide-sugar metabolic process"/>
    <property type="evidence" value="ECO:0007669"/>
    <property type="project" value="TreeGrafter"/>
</dbReference>
<dbReference type="EMBL" id="CAJOBD010001679">
    <property type="protein sequence ID" value="CAF3822966.1"/>
    <property type="molecule type" value="Genomic_DNA"/>
</dbReference>
<reference evidence="1" key="1">
    <citation type="submission" date="2021-02" db="EMBL/GenBank/DDBJ databases">
        <authorList>
            <person name="Nowell W R."/>
        </authorList>
    </citation>
    <scope>NUCLEOTIDE SEQUENCE</scope>
</reference>
<proteinExistence type="predicted"/>
<comment type="caution">
    <text evidence="1">The sequence shown here is derived from an EMBL/GenBank/DDBJ whole genome shotgun (WGS) entry which is preliminary data.</text>
</comment>
<organism evidence="1">
    <name type="scientific">Rotaria sordida</name>
    <dbReference type="NCBI Taxonomy" id="392033"/>
    <lineage>
        <taxon>Eukaryota</taxon>
        <taxon>Metazoa</taxon>
        <taxon>Spiralia</taxon>
        <taxon>Gnathifera</taxon>
        <taxon>Rotifera</taxon>
        <taxon>Eurotatoria</taxon>
        <taxon>Bdelloidea</taxon>
        <taxon>Philodinida</taxon>
        <taxon>Philodinidae</taxon>
        <taxon>Rotaria</taxon>
    </lineage>
</organism>
<dbReference type="Proteomes" id="UP000663864">
    <property type="component" value="Unassembled WGS sequence"/>
</dbReference>
<dbReference type="PANTHER" id="PTHR12837">
    <property type="entry name" value="POLY ADP-RIBOSE GLYCOHYDROLASE"/>
    <property type="match status" value="1"/>
</dbReference>
<name>A0A814H8X9_9BILA</name>